<dbReference type="InterPro" id="IPR016461">
    <property type="entry name" value="COMT-like"/>
</dbReference>
<sequence>MKYSIIPETKEDEKKLERYQQFLPAIDTSIPLIISRSIMAGVRLNIFDTIGHDSVTSAELSQSLSFNEESLTLLLNVLTGAGYIIFDNAYYRLSDISKKLLLRSSSDNLCVNVEYAYLRWKMIDQLEDVIQTGKGVDLHESFLNNPESWHTYQRSMFGFAKTIASQISPLVPVKPNAKKLLDIGGSHGLMGAEICKLHPPMTSTVFDLPDAIAQAQKIGKSEGLDDYVSYQAGDALADELGSNYDVVFVGNLMHHFSEEQNKLLIQKITKALSPNGTLAIYDVGHKKSTSFPDVFEAATSLMFHINSSGKCYLPEEYINWLTSAGFVDCKSYDSLHGIILVSGIYRQ</sequence>
<gene>
    <name evidence="6" type="ORF">OMM_02419</name>
</gene>
<dbReference type="GO" id="GO:0008171">
    <property type="term" value="F:O-methyltransferase activity"/>
    <property type="evidence" value="ECO:0007669"/>
    <property type="project" value="InterPro"/>
</dbReference>
<evidence type="ECO:0000256" key="3">
    <source>
        <dbReference type="ARBA" id="ARBA00022691"/>
    </source>
</evidence>
<organism evidence="6 7">
    <name type="scientific">Candidatus Magnetoglobus multicellularis str. Araruama</name>
    <dbReference type="NCBI Taxonomy" id="890399"/>
    <lineage>
        <taxon>Bacteria</taxon>
        <taxon>Pseudomonadati</taxon>
        <taxon>Thermodesulfobacteriota</taxon>
        <taxon>Desulfobacteria</taxon>
        <taxon>Desulfobacterales</taxon>
        <taxon>Desulfobacteraceae</taxon>
        <taxon>Candidatus Magnetoglobus</taxon>
    </lineage>
</organism>
<dbReference type="Pfam" id="PF00891">
    <property type="entry name" value="Methyltransf_2"/>
    <property type="match status" value="1"/>
</dbReference>
<dbReference type="InterPro" id="IPR001077">
    <property type="entry name" value="COMT_C"/>
</dbReference>
<evidence type="ECO:0000259" key="5">
    <source>
        <dbReference type="Pfam" id="PF00891"/>
    </source>
</evidence>
<dbReference type="PIRSF" id="PIRSF005739">
    <property type="entry name" value="O-mtase"/>
    <property type="match status" value="1"/>
</dbReference>
<comment type="caution">
    <text evidence="6">The sequence shown here is derived from an EMBL/GenBank/DDBJ whole genome shotgun (WGS) entry which is preliminary data.</text>
</comment>
<evidence type="ECO:0000256" key="1">
    <source>
        <dbReference type="ARBA" id="ARBA00022603"/>
    </source>
</evidence>
<dbReference type="Gene3D" id="3.40.50.150">
    <property type="entry name" value="Vaccinia Virus protein VP39"/>
    <property type="match status" value="1"/>
</dbReference>
<dbReference type="PANTHER" id="PTHR43712">
    <property type="entry name" value="PUTATIVE (AFU_ORTHOLOGUE AFUA_4G14580)-RELATED"/>
    <property type="match status" value="1"/>
</dbReference>
<evidence type="ECO:0000256" key="4">
    <source>
        <dbReference type="PIRSR" id="PIRSR005739-1"/>
    </source>
</evidence>
<dbReference type="AlphaFoldDB" id="A0A1V1P9H2"/>
<dbReference type="SUPFAM" id="SSF46785">
    <property type="entry name" value="Winged helix' DNA-binding domain"/>
    <property type="match status" value="1"/>
</dbReference>
<evidence type="ECO:0000313" key="7">
    <source>
        <dbReference type="Proteomes" id="UP000189670"/>
    </source>
</evidence>
<dbReference type="GO" id="GO:0032259">
    <property type="term" value="P:methylation"/>
    <property type="evidence" value="ECO:0007669"/>
    <property type="project" value="UniProtKB-KW"/>
</dbReference>
<keyword evidence="3" id="KW-0949">S-adenosyl-L-methionine</keyword>
<keyword evidence="2 6" id="KW-0808">Transferase</keyword>
<name>A0A1V1P9H2_9BACT</name>
<dbReference type="InterPro" id="IPR036388">
    <property type="entry name" value="WH-like_DNA-bd_sf"/>
</dbReference>
<proteinExistence type="predicted"/>
<dbReference type="EMBL" id="ATBP01000256">
    <property type="protein sequence ID" value="ETR71537.1"/>
    <property type="molecule type" value="Genomic_DNA"/>
</dbReference>
<dbReference type="CDD" id="cd02440">
    <property type="entry name" value="AdoMet_MTases"/>
    <property type="match status" value="1"/>
</dbReference>
<feature type="domain" description="O-methyltransferase C-terminal" evidence="5">
    <location>
        <begin position="135"/>
        <end position="326"/>
    </location>
</feature>
<dbReference type="PANTHER" id="PTHR43712:SF2">
    <property type="entry name" value="O-METHYLTRANSFERASE CICE"/>
    <property type="match status" value="1"/>
</dbReference>
<keyword evidence="1 6" id="KW-0489">Methyltransferase</keyword>
<evidence type="ECO:0000313" key="6">
    <source>
        <dbReference type="EMBL" id="ETR71537.1"/>
    </source>
</evidence>
<accession>A0A1V1P9H2</accession>
<dbReference type="InterPro" id="IPR036390">
    <property type="entry name" value="WH_DNA-bd_sf"/>
</dbReference>
<dbReference type="PROSITE" id="PS51683">
    <property type="entry name" value="SAM_OMT_II"/>
    <property type="match status" value="1"/>
</dbReference>
<evidence type="ECO:0000256" key="2">
    <source>
        <dbReference type="ARBA" id="ARBA00022679"/>
    </source>
</evidence>
<protein>
    <submittedName>
        <fullName evidence="6">Methyltransferase type 11</fullName>
    </submittedName>
</protein>
<reference evidence="7" key="1">
    <citation type="submission" date="2012-11" db="EMBL/GenBank/DDBJ databases">
        <authorList>
            <person name="Lucero-Rivera Y.E."/>
            <person name="Tovar-Ramirez D."/>
        </authorList>
    </citation>
    <scope>NUCLEOTIDE SEQUENCE [LARGE SCALE GENOMIC DNA]</scope>
    <source>
        <strain evidence="7">Araruama</strain>
    </source>
</reference>
<dbReference type="Proteomes" id="UP000189670">
    <property type="component" value="Unassembled WGS sequence"/>
</dbReference>
<dbReference type="Gene3D" id="1.10.10.10">
    <property type="entry name" value="Winged helix-like DNA-binding domain superfamily/Winged helix DNA-binding domain"/>
    <property type="match status" value="1"/>
</dbReference>
<dbReference type="SUPFAM" id="SSF53335">
    <property type="entry name" value="S-adenosyl-L-methionine-dependent methyltransferases"/>
    <property type="match status" value="1"/>
</dbReference>
<feature type="active site" description="Proton acceptor" evidence="4">
    <location>
        <position position="254"/>
    </location>
</feature>
<dbReference type="InterPro" id="IPR029063">
    <property type="entry name" value="SAM-dependent_MTases_sf"/>
</dbReference>